<feature type="transmembrane region" description="Helical" evidence="8">
    <location>
        <begin position="164"/>
        <end position="183"/>
    </location>
</feature>
<feature type="transmembrane region" description="Helical" evidence="8">
    <location>
        <begin position="325"/>
        <end position="343"/>
    </location>
</feature>
<sequence>MVGFIADEVKYFQKNKSSSLTQSKKSNDPHEEPPKIKAYLPDYGKSWYKVPHLLKLNSILMIVSLTSTNTGYDGSLLNAFQSMPDWAHAMGKPTGATLGAVANGVVFGCALGFTIAPMISDRVGRRNAITVGNIIMLIGAILQSCAGAWLTVRGEYEHNDQRTYAMFLVARIILGFGNTISVVASPPLVSELSYPTHRQPMTALYNSNWYLGAIIAAWVSYGSRNVAHNWSWRIPSIMQGFFPLIQTVLIYLVPESPRYLIFKGRFEEARKILLKYHAGDDESIGGALVDFEMSEIEIAIEQEKTASANASYLDFFKTAGNRKRLFLIIFIGVVMQLCGNGLVSYYLNLVLNSIGITSTDQQLIFNGGLMIYNYGISIIINLFVFQTFKRRATFMASFAMMLLFYIIWTVLSAINQQRNFEDTSLGKGVMAMIFLFYLAYNFGCNGFPYLYITEITPFILRSRAVSLFWCAQQITLIYNGFVNPIAMDAIHWKYYIVYCVLLFIELMVIYLTFVETSGRTLEEVAEVFGEGIDDFKFDLARDKKTTNELDHIEEVKLMNPYEPSVTDFKPEVAHKD</sequence>
<organism evidence="10 11">
    <name type="scientific">Wickerhamomyces ciferrii (strain ATCC 14091 / BCRC 22168 / CBS 111 / JCM 3599 / NBRC 0793 / NRRL Y-1031 F-60-10)</name>
    <name type="common">Yeast</name>
    <name type="synonym">Pichia ciferrii</name>
    <dbReference type="NCBI Taxonomy" id="1206466"/>
    <lineage>
        <taxon>Eukaryota</taxon>
        <taxon>Fungi</taxon>
        <taxon>Dikarya</taxon>
        <taxon>Ascomycota</taxon>
        <taxon>Saccharomycotina</taxon>
        <taxon>Saccharomycetes</taxon>
        <taxon>Phaffomycetales</taxon>
        <taxon>Wickerhamomycetaceae</taxon>
        <taxon>Wickerhamomyces</taxon>
    </lineage>
</organism>
<dbReference type="InterPro" id="IPR020846">
    <property type="entry name" value="MFS_dom"/>
</dbReference>
<dbReference type="Proteomes" id="UP000009328">
    <property type="component" value="Unassembled WGS sequence"/>
</dbReference>
<dbReference type="InterPro" id="IPR050360">
    <property type="entry name" value="MFS_Sugar_Transporters"/>
</dbReference>
<dbReference type="InterPro" id="IPR003663">
    <property type="entry name" value="Sugar/inositol_transpt"/>
</dbReference>
<dbReference type="FunFam" id="1.20.1250.20:FF:000134">
    <property type="entry name" value="MFS sugar transporter protein"/>
    <property type="match status" value="1"/>
</dbReference>
<keyword evidence="4 8" id="KW-0812">Transmembrane</keyword>
<comment type="caution">
    <text evidence="10">The sequence shown here is derived from an EMBL/GenBank/DDBJ whole genome shotgun (WGS) entry which is preliminary data.</text>
</comment>
<dbReference type="PROSITE" id="PS50850">
    <property type="entry name" value="MFS"/>
    <property type="match status" value="1"/>
</dbReference>
<protein>
    <submittedName>
        <fullName evidence="10">Hexose transporter 2</fullName>
    </submittedName>
</protein>
<keyword evidence="3 7" id="KW-0813">Transport</keyword>
<dbReference type="AlphaFoldDB" id="K0KDL9"/>
<comment type="similarity">
    <text evidence="2 7">Belongs to the major facilitator superfamily. Sugar transporter (TC 2.A.1.1) family.</text>
</comment>
<dbReference type="GO" id="GO:0005351">
    <property type="term" value="F:carbohydrate:proton symporter activity"/>
    <property type="evidence" value="ECO:0007669"/>
    <property type="project" value="TreeGrafter"/>
</dbReference>
<evidence type="ECO:0000256" key="8">
    <source>
        <dbReference type="SAM" id="Phobius"/>
    </source>
</evidence>
<dbReference type="PANTHER" id="PTHR48022">
    <property type="entry name" value="PLASTIDIC GLUCOSE TRANSPORTER 4"/>
    <property type="match status" value="1"/>
</dbReference>
<evidence type="ECO:0000256" key="6">
    <source>
        <dbReference type="ARBA" id="ARBA00023136"/>
    </source>
</evidence>
<gene>
    <name evidence="10" type="primary">KHT1</name>
    <name evidence="10" type="ORF">BN7_558</name>
</gene>
<dbReference type="InterPro" id="IPR005828">
    <property type="entry name" value="MFS_sugar_transport-like"/>
</dbReference>
<feature type="domain" description="Major facilitator superfamily (MFS) profile" evidence="9">
    <location>
        <begin position="59"/>
        <end position="517"/>
    </location>
</feature>
<dbReference type="GO" id="GO:0016020">
    <property type="term" value="C:membrane"/>
    <property type="evidence" value="ECO:0007669"/>
    <property type="project" value="UniProtKB-SubCell"/>
</dbReference>
<dbReference type="PANTHER" id="PTHR48022:SF24">
    <property type="entry name" value="HEXOSE TRANSPORTER PROTEIN (AFU_ORTHOLOGUE AFUA_8G04480)"/>
    <property type="match status" value="1"/>
</dbReference>
<reference evidence="10 11" key="1">
    <citation type="journal article" date="2012" name="Eukaryot. Cell">
        <title>Draft genome sequence of Wickerhamomyces ciferrii NRRL Y-1031 F-60-10.</title>
        <authorList>
            <person name="Schneider J."/>
            <person name="Andrea H."/>
            <person name="Blom J."/>
            <person name="Jaenicke S."/>
            <person name="Ruckert C."/>
            <person name="Schorsch C."/>
            <person name="Szczepanowski R."/>
            <person name="Farwick M."/>
            <person name="Goesmann A."/>
            <person name="Puhler A."/>
            <person name="Schaffer S."/>
            <person name="Tauch A."/>
            <person name="Kohler T."/>
            <person name="Brinkrolf K."/>
        </authorList>
    </citation>
    <scope>NUCLEOTIDE SEQUENCE [LARGE SCALE GENOMIC DNA]</scope>
    <source>
        <strain evidence="11">ATCC 14091 / BCRC 22168 / CBS 111 / JCM 3599 / NBRC 0793 / NRRL Y-1031 F-60-10</strain>
    </source>
</reference>
<comment type="subcellular location">
    <subcellularLocation>
        <location evidence="1">Membrane</location>
        <topology evidence="1">Multi-pass membrane protein</topology>
    </subcellularLocation>
</comment>
<dbReference type="InParanoid" id="K0KDL9"/>
<evidence type="ECO:0000256" key="4">
    <source>
        <dbReference type="ARBA" id="ARBA00022692"/>
    </source>
</evidence>
<proteinExistence type="inferred from homology"/>
<feature type="transmembrane region" description="Helical" evidence="8">
    <location>
        <begin position="131"/>
        <end position="152"/>
    </location>
</feature>
<keyword evidence="5 8" id="KW-1133">Transmembrane helix</keyword>
<feature type="transmembrane region" description="Helical" evidence="8">
    <location>
        <begin position="464"/>
        <end position="482"/>
    </location>
</feature>
<evidence type="ECO:0000259" key="9">
    <source>
        <dbReference type="PROSITE" id="PS50850"/>
    </source>
</evidence>
<keyword evidence="11" id="KW-1185">Reference proteome</keyword>
<evidence type="ECO:0000256" key="7">
    <source>
        <dbReference type="RuleBase" id="RU003346"/>
    </source>
</evidence>
<dbReference type="Pfam" id="PF00083">
    <property type="entry name" value="Sugar_tr"/>
    <property type="match status" value="1"/>
</dbReference>
<evidence type="ECO:0000256" key="3">
    <source>
        <dbReference type="ARBA" id="ARBA00022448"/>
    </source>
</evidence>
<dbReference type="eggNOG" id="KOG0254">
    <property type="taxonomic scope" value="Eukaryota"/>
</dbReference>
<feature type="transmembrane region" description="Helical" evidence="8">
    <location>
        <begin position="233"/>
        <end position="253"/>
    </location>
</feature>
<evidence type="ECO:0000313" key="11">
    <source>
        <dbReference type="Proteomes" id="UP000009328"/>
    </source>
</evidence>
<evidence type="ECO:0000256" key="2">
    <source>
        <dbReference type="ARBA" id="ARBA00010992"/>
    </source>
</evidence>
<dbReference type="InterPro" id="IPR036259">
    <property type="entry name" value="MFS_trans_sf"/>
</dbReference>
<dbReference type="HOGENOM" id="CLU_001265_30_13_1"/>
<feature type="transmembrane region" description="Helical" evidence="8">
    <location>
        <begin position="392"/>
        <end position="411"/>
    </location>
</feature>
<dbReference type="NCBIfam" id="TIGR00879">
    <property type="entry name" value="SP"/>
    <property type="match status" value="1"/>
</dbReference>
<feature type="transmembrane region" description="Helical" evidence="8">
    <location>
        <begin position="494"/>
        <end position="513"/>
    </location>
</feature>
<feature type="transmembrane region" description="Helical" evidence="8">
    <location>
        <begin position="203"/>
        <end position="221"/>
    </location>
</feature>
<dbReference type="EMBL" id="CAIF01000011">
    <property type="protein sequence ID" value="CCH41021.1"/>
    <property type="molecule type" value="Genomic_DNA"/>
</dbReference>
<evidence type="ECO:0000256" key="1">
    <source>
        <dbReference type="ARBA" id="ARBA00004141"/>
    </source>
</evidence>
<name>K0KDL9_WICCF</name>
<feature type="transmembrane region" description="Helical" evidence="8">
    <location>
        <begin position="363"/>
        <end position="385"/>
    </location>
</feature>
<evidence type="ECO:0000256" key="5">
    <source>
        <dbReference type="ARBA" id="ARBA00022989"/>
    </source>
</evidence>
<dbReference type="Gene3D" id="1.20.1250.20">
    <property type="entry name" value="MFS general substrate transporter like domains"/>
    <property type="match status" value="1"/>
</dbReference>
<accession>K0KDL9</accession>
<keyword evidence="6 8" id="KW-0472">Membrane</keyword>
<evidence type="ECO:0000313" key="10">
    <source>
        <dbReference type="EMBL" id="CCH41021.1"/>
    </source>
</evidence>
<feature type="transmembrane region" description="Helical" evidence="8">
    <location>
        <begin position="431"/>
        <end position="452"/>
    </location>
</feature>
<dbReference type="SUPFAM" id="SSF103473">
    <property type="entry name" value="MFS general substrate transporter"/>
    <property type="match status" value="1"/>
</dbReference>
<feature type="transmembrane region" description="Helical" evidence="8">
    <location>
        <begin position="100"/>
        <end position="119"/>
    </location>
</feature>